<name>A0A1M6WEK6_XYLRU</name>
<sequence>MRIVSHRRLVEFYSSEGHGDAQAALERWYNIAEKAEWKNLSDIKADFPTIDYVGNQHYVFDIRGNKYRLVVVVKFTIGHIFIRFVGTHSEYDKIDVSTI</sequence>
<dbReference type="OrthoDB" id="9799912at2"/>
<dbReference type="GO" id="GO:0110001">
    <property type="term" value="C:toxin-antitoxin complex"/>
    <property type="evidence" value="ECO:0007669"/>
    <property type="project" value="InterPro"/>
</dbReference>
<dbReference type="InterPro" id="IPR018669">
    <property type="entry name" value="Toxin_HigB"/>
</dbReference>
<organism evidence="1 2">
    <name type="scientific">Xylanibacter ruminicola</name>
    <name type="common">Prevotella ruminicola</name>
    <dbReference type="NCBI Taxonomy" id="839"/>
    <lineage>
        <taxon>Bacteria</taxon>
        <taxon>Pseudomonadati</taxon>
        <taxon>Bacteroidota</taxon>
        <taxon>Bacteroidia</taxon>
        <taxon>Bacteroidales</taxon>
        <taxon>Prevotellaceae</taxon>
        <taxon>Xylanibacter</taxon>
    </lineage>
</organism>
<dbReference type="Proteomes" id="UP000184130">
    <property type="component" value="Unassembled WGS sequence"/>
</dbReference>
<dbReference type="EMBL" id="FRBD01000016">
    <property type="protein sequence ID" value="SHK92141.1"/>
    <property type="molecule type" value="Genomic_DNA"/>
</dbReference>
<gene>
    <name evidence="1" type="ORF">SAMN05216463_11664</name>
</gene>
<evidence type="ECO:0000313" key="1">
    <source>
        <dbReference type="EMBL" id="SHK92141.1"/>
    </source>
</evidence>
<accession>A0A1M6WEK6</accession>
<dbReference type="AlphaFoldDB" id="A0A1M6WEK6"/>
<dbReference type="RefSeq" id="WP_073209469.1">
    <property type="nucleotide sequence ID" value="NZ_FRBD01000016.1"/>
</dbReference>
<dbReference type="Pfam" id="PF09907">
    <property type="entry name" value="HigB_toxin"/>
    <property type="match status" value="1"/>
</dbReference>
<evidence type="ECO:0000313" key="2">
    <source>
        <dbReference type="Proteomes" id="UP000184130"/>
    </source>
</evidence>
<dbReference type="GO" id="GO:0003723">
    <property type="term" value="F:RNA binding"/>
    <property type="evidence" value="ECO:0007669"/>
    <property type="project" value="InterPro"/>
</dbReference>
<reference evidence="1 2" key="1">
    <citation type="submission" date="2016-11" db="EMBL/GenBank/DDBJ databases">
        <authorList>
            <person name="Jaros S."/>
            <person name="Januszkiewicz K."/>
            <person name="Wedrychowicz H."/>
        </authorList>
    </citation>
    <scope>NUCLEOTIDE SEQUENCE [LARGE SCALE GENOMIC DNA]</scope>
    <source>
        <strain evidence="1 2">KHT3</strain>
    </source>
</reference>
<protein>
    <submittedName>
        <fullName evidence="1">mRNA interferase HigB</fullName>
    </submittedName>
</protein>
<dbReference type="GO" id="GO:0004519">
    <property type="term" value="F:endonuclease activity"/>
    <property type="evidence" value="ECO:0007669"/>
    <property type="project" value="InterPro"/>
</dbReference>
<proteinExistence type="predicted"/>